<dbReference type="Pfam" id="PF02375">
    <property type="entry name" value="JmjN"/>
    <property type="match status" value="1"/>
</dbReference>
<dbReference type="Gene3D" id="2.30.30.140">
    <property type="match status" value="1"/>
</dbReference>
<dbReference type="SMART" id="SM00558">
    <property type="entry name" value="JmjC"/>
    <property type="match status" value="1"/>
</dbReference>
<accession>A0ABM1M3R3</accession>
<feature type="region of interest" description="Disordered" evidence="1">
    <location>
        <begin position="448"/>
        <end position="483"/>
    </location>
</feature>
<dbReference type="PROSITE" id="PS51184">
    <property type="entry name" value="JMJC"/>
    <property type="match status" value="1"/>
</dbReference>
<keyword evidence="4" id="KW-1185">Reference proteome</keyword>
<feature type="domain" description="JmjN" evidence="2">
    <location>
        <begin position="11"/>
        <end position="53"/>
    </location>
</feature>
<dbReference type="Gene3D" id="3.10.330.70">
    <property type="match status" value="1"/>
</dbReference>
<reference evidence="5" key="1">
    <citation type="submission" date="2025-08" db="UniProtKB">
        <authorList>
            <consortium name="RefSeq"/>
        </authorList>
    </citation>
    <scope>IDENTIFICATION</scope>
    <source>
        <tissue evidence="5">Whole Larva</tissue>
    </source>
</reference>
<feature type="region of interest" description="Disordered" evidence="1">
    <location>
        <begin position="370"/>
        <end position="391"/>
    </location>
</feature>
<dbReference type="PANTHER" id="PTHR10694">
    <property type="entry name" value="LYSINE-SPECIFIC DEMETHYLASE"/>
    <property type="match status" value="1"/>
</dbReference>
<evidence type="ECO:0000259" key="2">
    <source>
        <dbReference type="PROSITE" id="PS51183"/>
    </source>
</evidence>
<dbReference type="SMART" id="SM00545">
    <property type="entry name" value="JmjN"/>
    <property type="match status" value="1"/>
</dbReference>
<evidence type="ECO:0000313" key="5">
    <source>
        <dbReference type="RefSeq" id="XP_017769213.1"/>
    </source>
</evidence>
<organism evidence="4 5">
    <name type="scientific">Nicrophorus vespilloides</name>
    <name type="common">Boreal carrion beetle</name>
    <dbReference type="NCBI Taxonomy" id="110193"/>
    <lineage>
        <taxon>Eukaryota</taxon>
        <taxon>Metazoa</taxon>
        <taxon>Ecdysozoa</taxon>
        <taxon>Arthropoda</taxon>
        <taxon>Hexapoda</taxon>
        <taxon>Insecta</taxon>
        <taxon>Pterygota</taxon>
        <taxon>Neoptera</taxon>
        <taxon>Endopterygota</taxon>
        <taxon>Coleoptera</taxon>
        <taxon>Polyphaga</taxon>
        <taxon>Staphyliniformia</taxon>
        <taxon>Silphidae</taxon>
        <taxon>Nicrophorinae</taxon>
        <taxon>Nicrophorus</taxon>
    </lineage>
</organism>
<protein>
    <submittedName>
        <fullName evidence="5">Uncharacterized protein LOC108557278</fullName>
    </submittedName>
</protein>
<dbReference type="Proteomes" id="UP000695000">
    <property type="component" value="Unplaced"/>
</dbReference>
<evidence type="ECO:0000259" key="3">
    <source>
        <dbReference type="PROSITE" id="PS51184"/>
    </source>
</evidence>
<feature type="domain" description="JmjC" evidence="3">
    <location>
        <begin position="141"/>
        <end position="307"/>
    </location>
</feature>
<proteinExistence type="predicted"/>
<evidence type="ECO:0000256" key="1">
    <source>
        <dbReference type="SAM" id="MobiDB-lite"/>
    </source>
</evidence>
<gene>
    <name evidence="5" type="primary">LOC108557278</name>
</gene>
<feature type="compositionally biased region" description="Basic residues" evidence="1">
    <location>
        <begin position="452"/>
        <end position="476"/>
    </location>
</feature>
<dbReference type="InterPro" id="IPR003349">
    <property type="entry name" value="JmjN"/>
</dbReference>
<dbReference type="GeneID" id="108557278"/>
<dbReference type="PANTHER" id="PTHR10694:SF129">
    <property type="entry name" value="LYSINE-SPECIFIC DEMETHYLASE 4B-RELATED"/>
    <property type="match status" value="1"/>
</dbReference>
<feature type="region of interest" description="Disordered" evidence="1">
    <location>
        <begin position="1120"/>
        <end position="1151"/>
    </location>
</feature>
<name>A0ABM1M3R3_NICVS</name>
<evidence type="ECO:0000313" key="4">
    <source>
        <dbReference type="Proteomes" id="UP000695000"/>
    </source>
</evidence>
<dbReference type="RefSeq" id="XP_017769213.1">
    <property type="nucleotide sequence ID" value="XM_017913724.1"/>
</dbReference>
<dbReference type="InterPro" id="IPR003347">
    <property type="entry name" value="JmjC_dom"/>
</dbReference>
<dbReference type="Gene3D" id="2.60.120.650">
    <property type="entry name" value="Cupin"/>
    <property type="match status" value="1"/>
</dbReference>
<sequence length="1466" mass="166539">MAEPNSSKPRIMVFRPTWEEFKDFSKYIQHMESHGAHKAGLAKVIPPQEWVPRKSGYNLDDLNLTIPAPICQVVTGKQGLYQQINIQKKSMTVQQYRDLANSDRYNTPRHFDYEDLERKYWKNITYVAPIYGADVSGSLTDPDVDEWNINRLGTILDLVNEDYGISIEGVNTAYLYFGMWKTTFAWHTEDMDLYSINYLHFGAPKTWYSIPPEHGRRLERLANGFFPSSYQSCQAFLRHKMTLISPQVLKQYSIPYNKITQEEGEIMITFPYGYHAGFNHGFNCAESTNFAAPRWVEYGKRATQCTCSKDMVKISMDTFVKRFQPEKYEKWLQGCDIGPHPEEPNRQVAAPHPMPQDILCNKNNPELPSSFTLPKRSMAGRKSKSSFTEQQDFSMTDFPRDLQMQLIEEDMASAEDIVPDEQQMEVLEDIWLKAGEIDVEDATMLDEGYKVGGHRKKRRSKDNKTPRKRTPKKKTKPVIPGIPFSTNSALDEITASGLFAPCSSNQTKKVCGPIVAPISGVRGVISVNSSVKQEPSNSVDEDISNSFDRIIREATIEHERTLQVSERERMLNAKVKIFKAEPEKVKIETFSDVSADFISKMGVEVKHEAAIKKKPRKSTHPKNIKDMTVRSLDCGNFIKTVERMPTLKVQTVTEPFIEHESMPTLDPQRANTERLLRAISSGQYTIVPSHGDAQIRIKREDAAQTITTPAVNTNVVQLVKAPQSNQLPSDNEMIISKYLNNPQKNNLHIVQTSPAMVNQIKQKITEQIKTNAIHLHQTVRPQVTQLLNQQAPENRIIIGGTEKAVYMVDNKTLMYNLPKANQVVLPSTQQSSTSETNPVNYNKYYTINSVPAATPITEAQDRFYPMTYKPISLEKDAEMSPVADWKQDLKKQPCGQKINIGEITVTKLDKAQTSNETTRKPNVTRQPADKKHILVVNNNDIKPKITKFNTERTLQKINEDMKYAGIKQKGAINGMDQENLLKVKTPVQINAGQELKMANECNYNSFLIKQNKTDSETKFNLLTVSNLKLDKENNLETDLNEIHHKGKGCLLECNEDTDKDNIEANCESKMEGATIRSGIKRYSSGKPVMDEDNINHDEADEKVKMEYSDVACDNDDSFVTSKTSQSINESFSSETNSSLENKSFNNSMDTSKTSNSIVKTIQLNLAVFEVLNREIMDDNSELSSSEDSVDEDFLHNDNQYLFKGSASDLNNYTNMEGITCKLLNFLKSVPGEKIDRNAIKQYLEGTGLILFKNDKGLWDVRSDELYLSDSCELNSAKRQKVNKINGLLKKVKTLTPYKAIVRLSDCMLNVAKQDKSRLLAQLQSQSDEDDEDDNKLLSEFEKKRVLEEVWARRNDGAFYRAVILEKYKECRCVVFIESAGSIIIDVAVSDIRSINDSEKAVMTGDRIILTRNNEQQEGVLLKKTKHYLYKVKYQDGQIAVVKRSCVFTKDSSFAKKIASKIRDKPT</sequence>
<dbReference type="PROSITE" id="PS51183">
    <property type="entry name" value="JMJN"/>
    <property type="match status" value="1"/>
</dbReference>
<dbReference type="SUPFAM" id="SSF51197">
    <property type="entry name" value="Clavaminate synthase-like"/>
    <property type="match status" value="1"/>
</dbReference>
<dbReference type="Pfam" id="PF02373">
    <property type="entry name" value="JmjC"/>
    <property type="match status" value="1"/>
</dbReference>